<dbReference type="PANTHER" id="PTHR31131:SF6">
    <property type="entry name" value="CASTOR ACT DOMAIN-CONTAINING PROTEIN"/>
    <property type="match status" value="1"/>
</dbReference>
<dbReference type="InterPro" id="IPR045865">
    <property type="entry name" value="ACT-like_dom_sf"/>
</dbReference>
<name>A0A2C5XJJ2_9PEZI</name>
<evidence type="ECO:0000313" key="3">
    <source>
        <dbReference type="EMBL" id="PHH55933.1"/>
    </source>
</evidence>
<dbReference type="EMBL" id="APWK03000006">
    <property type="protein sequence ID" value="PHH55933.1"/>
    <property type="molecule type" value="Genomic_DNA"/>
</dbReference>
<dbReference type="InterPro" id="IPR027795">
    <property type="entry name" value="CASTOR_ACT_dom"/>
</dbReference>
<dbReference type="PANTHER" id="PTHR31131">
    <property type="entry name" value="CHROMOSOME 1, WHOLE GENOME SHOTGUN SEQUENCE"/>
    <property type="match status" value="1"/>
</dbReference>
<dbReference type="GO" id="GO:0046394">
    <property type="term" value="P:carboxylic acid biosynthetic process"/>
    <property type="evidence" value="ECO:0007669"/>
    <property type="project" value="UniProtKB-ARBA"/>
</dbReference>
<reference evidence="3 4" key="1">
    <citation type="journal article" date="2013" name="Fungal Biol.">
        <title>Analysis of microsatellite markers in the genome of the plant pathogen Ceratocystis fimbriata.</title>
        <authorList>
            <person name="Simpson M.C."/>
            <person name="Wilken P.M."/>
            <person name="Coetzee M.P."/>
            <person name="Wingfield M.J."/>
            <person name="Wingfield B.D."/>
        </authorList>
    </citation>
    <scope>NUCLEOTIDE SEQUENCE [LARGE SCALE GENOMIC DNA]</scope>
    <source>
        <strain evidence="3 4">CBS 114723</strain>
    </source>
</reference>
<feature type="region of interest" description="Disordered" evidence="1">
    <location>
        <begin position="198"/>
        <end position="219"/>
    </location>
</feature>
<gene>
    <name evidence="3" type="ORF">CFIMG_008382RA00001</name>
</gene>
<proteinExistence type="predicted"/>
<organism evidence="3 4">
    <name type="scientific">Ceratocystis fimbriata CBS 114723</name>
    <dbReference type="NCBI Taxonomy" id="1035309"/>
    <lineage>
        <taxon>Eukaryota</taxon>
        <taxon>Fungi</taxon>
        <taxon>Dikarya</taxon>
        <taxon>Ascomycota</taxon>
        <taxon>Pezizomycotina</taxon>
        <taxon>Sordariomycetes</taxon>
        <taxon>Hypocreomycetidae</taxon>
        <taxon>Microascales</taxon>
        <taxon>Ceratocystidaceae</taxon>
        <taxon>Ceratocystis</taxon>
    </lineage>
</organism>
<keyword evidence="4" id="KW-1185">Reference proteome</keyword>
<sequence>MNAQISIIASLSQSPTPHDGTYSLIHIPLDIYSSLLQPILRTLLPQTYTVRVTAEGPDFSPGGLTHGQHGFLNITITPLECSIVCHHEWARNVFMPVISTLPEGRTGQVTISKDTYMVLSVISAGMDAASRVMELTSPLALAGIPIFFITTYYSDFICVPTKERHNVNSTLLAHGFQLSSENGSSYVPPGFLGYPSSTNSAEALSPTSDSSPGTPLPSNVDELMSRTFDLLRKRAVVPYAEVDLELVQCSGRDHEMQNSELRAPAHAIHGRRGSAPRGWIDTADTSLYTGIISALVSHPRFCSVTLAQEDPPSLLLDRKLLPFFGNSLVGDFESTMTPIFLDLTNLPTEVTGIVCGVAGRLLHEMKMESSSELSYLSTAKAGSVILSEIQAKRALEILKPIVE</sequence>
<dbReference type="OrthoDB" id="58529at2759"/>
<comment type="caution">
    <text evidence="3">The sequence shown here is derived from an EMBL/GenBank/DDBJ whole genome shotgun (WGS) entry which is preliminary data.</text>
</comment>
<dbReference type="GO" id="GO:0006520">
    <property type="term" value="P:amino acid metabolic process"/>
    <property type="evidence" value="ECO:0007669"/>
    <property type="project" value="UniProtKB-ARBA"/>
</dbReference>
<dbReference type="Pfam" id="PF13840">
    <property type="entry name" value="ACT_7"/>
    <property type="match status" value="1"/>
</dbReference>
<dbReference type="Gene3D" id="3.30.2130.10">
    <property type="entry name" value="VC0802-like"/>
    <property type="match status" value="1"/>
</dbReference>
<dbReference type="Proteomes" id="UP000222788">
    <property type="component" value="Unassembled WGS sequence"/>
</dbReference>
<dbReference type="SUPFAM" id="SSF55021">
    <property type="entry name" value="ACT-like"/>
    <property type="match status" value="1"/>
</dbReference>
<evidence type="ECO:0000259" key="2">
    <source>
        <dbReference type="Pfam" id="PF13840"/>
    </source>
</evidence>
<protein>
    <recommendedName>
        <fullName evidence="2">CASTOR ACT domain-containing protein</fullName>
    </recommendedName>
</protein>
<dbReference type="AlphaFoldDB" id="A0A2C5XJJ2"/>
<evidence type="ECO:0000313" key="4">
    <source>
        <dbReference type="Proteomes" id="UP000222788"/>
    </source>
</evidence>
<evidence type="ECO:0000256" key="1">
    <source>
        <dbReference type="SAM" id="MobiDB-lite"/>
    </source>
</evidence>
<dbReference type="InterPro" id="IPR051719">
    <property type="entry name" value="CASTOR_mTORC1"/>
</dbReference>
<feature type="compositionally biased region" description="Polar residues" evidence="1">
    <location>
        <begin position="198"/>
        <end position="217"/>
    </location>
</feature>
<feature type="domain" description="CASTOR ACT" evidence="2">
    <location>
        <begin position="112"/>
        <end position="171"/>
    </location>
</feature>
<reference evidence="3 4" key="2">
    <citation type="journal article" date="2013" name="IMA Fungus">
        <title>IMA Genome-F 1: Ceratocystis fimbriata: Draft nuclear genome sequence for the plant pathogen, Ceratocystis fimbriata.</title>
        <authorList>
            <person name="Wilken P.M."/>
            <person name="Steenkamp E.T."/>
            <person name="Wingfield M.J."/>
            <person name="de Beer Z.W."/>
            <person name="Wingfield B.D."/>
        </authorList>
    </citation>
    <scope>NUCLEOTIDE SEQUENCE [LARGE SCALE GENOMIC DNA]</scope>
    <source>
        <strain evidence="3 4">CBS 114723</strain>
    </source>
</reference>
<accession>A0A2C5XJJ2</accession>